<feature type="domain" description="RiboL-PSP-HEPN" evidence="1">
    <location>
        <begin position="18"/>
        <end position="181"/>
    </location>
</feature>
<keyword evidence="3" id="KW-1185">Reference proteome</keyword>
<organism evidence="2 3">
    <name type="scientific">Spiroplasma chrysopicola DF-1</name>
    <dbReference type="NCBI Taxonomy" id="1276227"/>
    <lineage>
        <taxon>Bacteria</taxon>
        <taxon>Bacillati</taxon>
        <taxon>Mycoplasmatota</taxon>
        <taxon>Mollicutes</taxon>
        <taxon>Entomoplasmatales</taxon>
        <taxon>Spiroplasmataceae</taxon>
        <taxon>Spiroplasma</taxon>
    </lineage>
</organism>
<dbReference type="AlphaFoldDB" id="R4UAB0"/>
<protein>
    <recommendedName>
        <fullName evidence="1">RiboL-PSP-HEPN domain-containing protein</fullName>
    </recommendedName>
</protein>
<dbReference type="Pfam" id="PF18735">
    <property type="entry name" value="HEPN_RiboL-PSP"/>
    <property type="match status" value="1"/>
</dbReference>
<proteinExistence type="predicted"/>
<reference evidence="2 3" key="1">
    <citation type="journal article" date="2013" name="Genome Biol. Evol.">
        <title>Complete genomes of two dipteran-associated spiroplasmas provided insights into the origin, dynamics, and impacts of viral invasion in spiroplasma.</title>
        <authorList>
            <person name="Ku C."/>
            <person name="Lo W.S."/>
            <person name="Chen L.L."/>
            <person name="Kuo C.H."/>
        </authorList>
    </citation>
    <scope>NUCLEOTIDE SEQUENCE [LARGE SCALE GENOMIC DNA]</scope>
    <source>
        <strain evidence="2 3">DF-1</strain>
    </source>
</reference>
<accession>R4UAB0</accession>
<dbReference type="PATRIC" id="fig|1276227.3.peg.258"/>
<dbReference type="RefSeq" id="WP_016338670.1">
    <property type="nucleotide sequence ID" value="NC_021280.1"/>
</dbReference>
<gene>
    <name evidence="2" type="ORF">SCHRY_v1c02590</name>
</gene>
<dbReference type="Proteomes" id="UP000013964">
    <property type="component" value="Chromosome"/>
</dbReference>
<evidence type="ECO:0000313" key="3">
    <source>
        <dbReference type="Proteomes" id="UP000013964"/>
    </source>
</evidence>
<dbReference type="STRING" id="1276227.SCHRY_v1c02590"/>
<evidence type="ECO:0000259" key="1">
    <source>
        <dbReference type="Pfam" id="PF18735"/>
    </source>
</evidence>
<sequence length="191" mass="22925">MKNKKIKSIFLRIDPSNELNQIANEINFIKNEINPYNIKKNININIRKSMEKYLLVLIMSIFDQFIYKWILWNVKWNNENPTKKILVNYLENNIKNNSNYNEEKIKKILNLFTNNLSKKFKIFNYSKNITNRSNRKKKEIFKVLSEAIKNRNLAAHGGNTNFSWSDILEIEKNLYLIIKYFGRQNIIICLK</sequence>
<dbReference type="HOGENOM" id="CLU_1420664_0_0_14"/>
<dbReference type="InterPro" id="IPR041519">
    <property type="entry name" value="HEPN_RiboL-PSP"/>
</dbReference>
<name>R4UAB0_9MOLU</name>
<dbReference type="EMBL" id="CP005077">
    <property type="protein sequence ID" value="AGM24844.1"/>
    <property type="molecule type" value="Genomic_DNA"/>
</dbReference>
<evidence type="ECO:0000313" key="2">
    <source>
        <dbReference type="EMBL" id="AGM24844.1"/>
    </source>
</evidence>
<dbReference type="KEGG" id="scr:SCHRY_v1c02590"/>